<proteinExistence type="predicted"/>
<reference evidence="1" key="1">
    <citation type="submission" date="2012-11" db="EMBL/GenBank/DDBJ databases">
        <title>Dependencies among metagenomic species, viruses, plasmids and units of genetic variation.</title>
        <authorList>
            <person name="Nielsen H.B."/>
            <person name="Almeida M."/>
            <person name="Juncker A.S."/>
            <person name="Rasmussen S."/>
            <person name="Li J."/>
            <person name="Sunagawa S."/>
            <person name="Plichta D."/>
            <person name="Gautier L."/>
            <person name="Le Chatelier E."/>
            <person name="Peletier E."/>
            <person name="Bonde I."/>
            <person name="Nielsen T."/>
            <person name="Manichanh C."/>
            <person name="Arumugam M."/>
            <person name="Batto J."/>
            <person name="Santos M.B.Q.D."/>
            <person name="Blom N."/>
            <person name="Borruel N."/>
            <person name="Burgdorf K.S."/>
            <person name="Boumezbeur F."/>
            <person name="Casellas F."/>
            <person name="Dore J."/>
            <person name="Guarner F."/>
            <person name="Hansen T."/>
            <person name="Hildebrand F."/>
            <person name="Kaas R.S."/>
            <person name="Kennedy S."/>
            <person name="Kristiansen K."/>
            <person name="Kultima J.R."/>
            <person name="Leonard P."/>
            <person name="Levenez F."/>
            <person name="Lund O."/>
            <person name="Moumen B."/>
            <person name="Le Paslier D."/>
            <person name="Pons N."/>
            <person name="Pedersen O."/>
            <person name="Prifti E."/>
            <person name="Qin J."/>
            <person name="Raes J."/>
            <person name="Tap J."/>
            <person name="Tims S."/>
            <person name="Ussery D.W."/>
            <person name="Yamada T."/>
            <person name="MetaHit consortium"/>
            <person name="Renault P."/>
            <person name="Sicheritz-Ponten T."/>
            <person name="Bork P."/>
            <person name="Wang J."/>
            <person name="Brunak S."/>
            <person name="Ehrlich S.D."/>
        </authorList>
    </citation>
    <scope>NUCLEOTIDE SEQUENCE [LARGE SCALE GENOMIC DNA]</scope>
</reference>
<evidence type="ECO:0000313" key="2">
    <source>
        <dbReference type="Proteomes" id="UP000017908"/>
    </source>
</evidence>
<accession>R7MXJ8</accession>
<protein>
    <submittedName>
        <fullName evidence="1">Uncharacterized protein</fullName>
    </submittedName>
</protein>
<evidence type="ECO:0000313" key="1">
    <source>
        <dbReference type="EMBL" id="CDF04553.1"/>
    </source>
</evidence>
<sequence>MEGTGEDDDIRPFRISFGDFDGVFVGFGAAVDEEGPFLFTSDRGDGIELFRQGDIAFVGDDIGHGVEIVTGLVLDGLDDFRLGIADVQDADAADPVEEIVAVHVFEHSAFTAFDDRRIDGADGIGNGLTAAG</sequence>
<gene>
    <name evidence="1" type="ORF">BN715_00902</name>
</gene>
<dbReference type="Proteomes" id="UP000017908">
    <property type="component" value="Unassembled WGS sequence"/>
</dbReference>
<organism evidence="1 2">
    <name type="scientific">Megasphaera elsdenii CAG:570</name>
    <dbReference type="NCBI Taxonomy" id="1263087"/>
    <lineage>
        <taxon>Bacteria</taxon>
        <taxon>Bacillati</taxon>
        <taxon>Bacillota</taxon>
        <taxon>Negativicutes</taxon>
        <taxon>Veillonellales</taxon>
        <taxon>Veillonellaceae</taxon>
        <taxon>Megasphaera</taxon>
    </lineage>
</organism>
<name>R7MXJ8_MEGEL</name>
<dbReference type="EMBL" id="CBKE010000098">
    <property type="protein sequence ID" value="CDF04553.1"/>
    <property type="molecule type" value="Genomic_DNA"/>
</dbReference>
<dbReference type="AlphaFoldDB" id="R7MXJ8"/>
<comment type="caution">
    <text evidence="1">The sequence shown here is derived from an EMBL/GenBank/DDBJ whole genome shotgun (WGS) entry which is preliminary data.</text>
</comment>